<evidence type="ECO:0000313" key="1">
    <source>
        <dbReference type="EMBL" id="BBZ36808.1"/>
    </source>
</evidence>
<keyword evidence="2" id="KW-1185">Reference proteome</keyword>
<dbReference type="InterPro" id="IPR011335">
    <property type="entry name" value="Restrct_endonuc-II-like"/>
</dbReference>
<gene>
    <name evidence="1" type="ORF">MCNF_54130</name>
</gene>
<dbReference type="Gene3D" id="3.40.960.10">
    <property type="entry name" value="VSR Endonuclease"/>
    <property type="match status" value="1"/>
</dbReference>
<dbReference type="OrthoDB" id="3173471at2"/>
<evidence type="ECO:0000313" key="2">
    <source>
        <dbReference type="Proteomes" id="UP000466931"/>
    </source>
</evidence>
<organism evidence="1 2">
    <name type="scientific">Mycolicibacterium confluentis</name>
    <dbReference type="NCBI Taxonomy" id="28047"/>
    <lineage>
        <taxon>Bacteria</taxon>
        <taxon>Bacillati</taxon>
        <taxon>Actinomycetota</taxon>
        <taxon>Actinomycetes</taxon>
        <taxon>Mycobacteriales</taxon>
        <taxon>Mycobacteriaceae</taxon>
        <taxon>Mycolicibacterium</taxon>
    </lineage>
</organism>
<dbReference type="Proteomes" id="UP000466931">
    <property type="component" value="Chromosome"/>
</dbReference>
<sequence>MDDVFLGSRAVRAGLVTPYQLRTAYSSMFPDVYGEAGSVPSLRARTRGAWLWSRERGVVAGVAAAALHGADWVDVDEPIELIWRNTNPPVGVRTRNERIADDEIVWRSGILTTSDARTAFDLGRRRDRFEALGRLDSLARATAFSTAKVSALIDRYPGARGVRQLRELLTLVDRKAASPRESWLRLKLLDAGFPAIATQIAVGVDRILVGILDMGWEEYKVAAEYDGDQHRYDRRQYLRDQRRLPRLQKAGWIVIRVVAEDRIEDVIAGVDEALRSRGWRPGVEAASNARGRPSGLVA</sequence>
<name>A0A7I7Y553_9MYCO</name>
<protein>
    <submittedName>
        <fullName evidence="1">Uncharacterized protein</fullName>
    </submittedName>
</protein>
<dbReference type="AlphaFoldDB" id="A0A7I7Y553"/>
<proteinExistence type="predicted"/>
<reference evidence="1" key="2">
    <citation type="submission" date="2020-02" db="EMBL/GenBank/DDBJ databases">
        <authorList>
            <person name="Matsumoto Y."/>
            <person name="Motooka D."/>
            <person name="Nakamura S."/>
        </authorList>
    </citation>
    <scope>NUCLEOTIDE SEQUENCE</scope>
    <source>
        <strain evidence="1">JCM 13671</strain>
    </source>
</reference>
<dbReference type="SUPFAM" id="SSF52980">
    <property type="entry name" value="Restriction endonuclease-like"/>
    <property type="match status" value="1"/>
</dbReference>
<accession>A0A7I7Y553</accession>
<dbReference type="EMBL" id="AP022612">
    <property type="protein sequence ID" value="BBZ36808.1"/>
    <property type="molecule type" value="Genomic_DNA"/>
</dbReference>
<reference evidence="1" key="1">
    <citation type="journal article" date="2019" name="Emerg. Microbes Infect.">
        <title>Comprehensive subspecies identification of 175 nontuberculous mycobacteria species based on 7547 genomic profiles.</title>
        <authorList>
            <person name="Matsumoto Y."/>
            <person name="Kinjo T."/>
            <person name="Motooka D."/>
            <person name="Nabeya D."/>
            <person name="Jung N."/>
            <person name="Uechi K."/>
            <person name="Horii T."/>
            <person name="Iida T."/>
            <person name="Fujita J."/>
            <person name="Nakamura S."/>
        </authorList>
    </citation>
    <scope>NUCLEOTIDE SEQUENCE [LARGE SCALE GENOMIC DNA]</scope>
    <source>
        <strain evidence="1">JCM 13671</strain>
    </source>
</reference>
<dbReference type="RefSeq" id="WP_085154374.1">
    <property type="nucleotide sequence ID" value="NZ_AP022612.1"/>
</dbReference>